<dbReference type="EMBL" id="CAJNOQ010009133">
    <property type="protein sequence ID" value="CAF1216349.1"/>
    <property type="molecule type" value="Genomic_DNA"/>
</dbReference>
<gene>
    <name evidence="3" type="ORF">GPM918_LOCUS24471</name>
    <name evidence="4" type="ORF">SRO942_LOCUS24471</name>
</gene>
<dbReference type="SMART" id="SM00164">
    <property type="entry name" value="TBC"/>
    <property type="match status" value="1"/>
</dbReference>
<dbReference type="Gene3D" id="1.10.472.80">
    <property type="entry name" value="Ypt/Rab-GAP domain of gyp1p, domain 3"/>
    <property type="match status" value="1"/>
</dbReference>
<evidence type="ECO:0000313" key="3">
    <source>
        <dbReference type="EMBL" id="CAF1216349.1"/>
    </source>
</evidence>
<dbReference type="Gene3D" id="1.10.238.10">
    <property type="entry name" value="EF-hand"/>
    <property type="match status" value="1"/>
</dbReference>
<dbReference type="InterPro" id="IPR050302">
    <property type="entry name" value="Rab_GAP_TBC_domain"/>
</dbReference>
<name>A0A814XGU3_9BILA</name>
<reference evidence="3" key="1">
    <citation type="submission" date="2021-02" db="EMBL/GenBank/DDBJ databases">
        <authorList>
            <person name="Nowell W R."/>
        </authorList>
    </citation>
    <scope>NUCLEOTIDE SEQUENCE</scope>
</reference>
<keyword evidence="1" id="KW-0812">Transmembrane</keyword>
<evidence type="ECO:0000256" key="1">
    <source>
        <dbReference type="SAM" id="Phobius"/>
    </source>
</evidence>
<sequence length="733" mass="83924">IRHQVDVIIPLQNVLVVEKPSHVTSDIDSTSAFIISTKERGNFLFFDFAEREIVLNKLSEMLSQLDGTFSPPSKIECEMCGLLYVQFCEAYSDQRKALEKTKEASWNNHFSIYGRGPSIYRTNEMYELIFQGLPDSLRSELWLTFSGAIHEKAFQNENGINALRRLLKAYACYNPDVGYCQAMNIIGGVLLLYMNEEDAFWTLASICERLLPDYYNKKVVGALIDQGVFTEYCKDYLPDLYEKLKILGVASCISLSWFLTLFVSVLPFHSAMYVMDIFFFDGIKVLFQIALIILHENRDELMQCNDDGDAIMVLTTYLENITSSVRKLNESDDLSDEKTSIVYLIKQSYINYNEINEDDINKLRLKHRLKVVQGMGENLSQSAAKNTTKYCKFTESQIKDLFYVFKDVSRIPLTEASDPRKLAYESYRVGKTEFLVLYKCLSPWYVGESPEYLYDKLFHTMCLYNHPSFYTPTQNPMLNEIDFPKFIRLWDIMCLGDVQTKLKLLFITHLDGNNKITFISNILTQILFHLDDAHQIQALSMLFPSTKSSRSNSLPSHAMNYPVNIANAIVGVNQFGNGLYTIKKPLDEIDQQCSVNGELSHLKESKLPLISQSEFIHLCKSLYCLITGSTNEEELFKSLTTSTTILLKTGELYKSFCPDSTSKISNDTSLTSTTDEQSSTAIDNANNNNSDGWKISFEQFNTAMNDEKCLVNWFAIKFSLEDKIVNYNQDCLR</sequence>
<organism evidence="3 5">
    <name type="scientific">Didymodactylos carnosus</name>
    <dbReference type="NCBI Taxonomy" id="1234261"/>
    <lineage>
        <taxon>Eukaryota</taxon>
        <taxon>Metazoa</taxon>
        <taxon>Spiralia</taxon>
        <taxon>Gnathifera</taxon>
        <taxon>Rotifera</taxon>
        <taxon>Eurotatoria</taxon>
        <taxon>Bdelloidea</taxon>
        <taxon>Philodinida</taxon>
        <taxon>Philodinidae</taxon>
        <taxon>Didymodactylos</taxon>
    </lineage>
</organism>
<feature type="non-terminal residue" evidence="3">
    <location>
        <position position="733"/>
    </location>
</feature>
<dbReference type="AlphaFoldDB" id="A0A814XGU3"/>
<evidence type="ECO:0000313" key="5">
    <source>
        <dbReference type="Proteomes" id="UP000663829"/>
    </source>
</evidence>
<feature type="domain" description="Rab-GAP TBC" evidence="2">
    <location>
        <begin position="96"/>
        <end position="282"/>
    </location>
</feature>
<dbReference type="Gene3D" id="1.10.8.270">
    <property type="entry name" value="putative rabgap domain of human tbc1 domain family member 14 like domains"/>
    <property type="match status" value="1"/>
</dbReference>
<dbReference type="InterPro" id="IPR035969">
    <property type="entry name" value="Rab-GAP_TBC_sf"/>
</dbReference>
<evidence type="ECO:0000313" key="4">
    <source>
        <dbReference type="EMBL" id="CAF3980162.1"/>
    </source>
</evidence>
<dbReference type="EMBL" id="CAJOBC010009135">
    <property type="protein sequence ID" value="CAF3980162.1"/>
    <property type="molecule type" value="Genomic_DNA"/>
</dbReference>
<accession>A0A814XGU3</accession>
<dbReference type="GO" id="GO:0005096">
    <property type="term" value="F:GTPase activator activity"/>
    <property type="evidence" value="ECO:0007669"/>
    <property type="project" value="TreeGrafter"/>
</dbReference>
<keyword evidence="1" id="KW-1133">Transmembrane helix</keyword>
<dbReference type="InterPro" id="IPR000195">
    <property type="entry name" value="Rab-GAP-TBC_dom"/>
</dbReference>
<evidence type="ECO:0000259" key="2">
    <source>
        <dbReference type="PROSITE" id="PS50086"/>
    </source>
</evidence>
<dbReference type="PANTHER" id="PTHR47219">
    <property type="entry name" value="RAB GTPASE-ACTIVATING PROTEIN 1-LIKE"/>
    <property type="match status" value="1"/>
</dbReference>
<dbReference type="GO" id="GO:0031267">
    <property type="term" value="F:small GTPase binding"/>
    <property type="evidence" value="ECO:0007669"/>
    <property type="project" value="TreeGrafter"/>
</dbReference>
<protein>
    <recommendedName>
        <fullName evidence="2">Rab-GAP TBC domain-containing protein</fullName>
    </recommendedName>
</protein>
<keyword evidence="1" id="KW-0472">Membrane</keyword>
<dbReference type="PROSITE" id="PS50086">
    <property type="entry name" value="TBC_RABGAP"/>
    <property type="match status" value="1"/>
</dbReference>
<dbReference type="SUPFAM" id="SSF47923">
    <property type="entry name" value="Ypt/Rab-GAP domain of gyp1p"/>
    <property type="match status" value="2"/>
</dbReference>
<dbReference type="Proteomes" id="UP000681722">
    <property type="component" value="Unassembled WGS sequence"/>
</dbReference>
<keyword evidence="5" id="KW-1185">Reference proteome</keyword>
<feature type="transmembrane region" description="Helical" evidence="1">
    <location>
        <begin position="246"/>
        <end position="266"/>
    </location>
</feature>
<dbReference type="OrthoDB" id="17687at2759"/>
<dbReference type="PANTHER" id="PTHR47219:SF6">
    <property type="entry name" value="RAB GTPASE-ACTIVATING PROTEIN 1"/>
    <property type="match status" value="1"/>
</dbReference>
<dbReference type="Pfam" id="PF00566">
    <property type="entry name" value="RabGAP-TBC"/>
    <property type="match status" value="1"/>
</dbReference>
<proteinExistence type="predicted"/>
<dbReference type="Proteomes" id="UP000663829">
    <property type="component" value="Unassembled WGS sequence"/>
</dbReference>
<comment type="caution">
    <text evidence="3">The sequence shown here is derived from an EMBL/GenBank/DDBJ whole genome shotgun (WGS) entry which is preliminary data.</text>
</comment>